<dbReference type="OrthoDB" id="1430424at2759"/>
<dbReference type="AlphaFoldDB" id="A0A7J9D746"/>
<comment type="caution">
    <text evidence="3">The sequence shown here is derived from an EMBL/GenBank/DDBJ whole genome shotgun (WGS) entry which is preliminary data.</text>
</comment>
<name>A0A7J9D746_GOSGO</name>
<protein>
    <recommendedName>
        <fullName evidence="2">DUF7745 domain-containing protein</fullName>
    </recommendedName>
</protein>
<keyword evidence="1" id="KW-0175">Coiled coil</keyword>
<evidence type="ECO:0000313" key="4">
    <source>
        <dbReference type="Proteomes" id="UP000593579"/>
    </source>
</evidence>
<organism evidence="3 4">
    <name type="scientific">Gossypium gossypioides</name>
    <name type="common">Mexican cotton</name>
    <name type="synonym">Selera gossypioides</name>
    <dbReference type="NCBI Taxonomy" id="34282"/>
    <lineage>
        <taxon>Eukaryota</taxon>
        <taxon>Viridiplantae</taxon>
        <taxon>Streptophyta</taxon>
        <taxon>Embryophyta</taxon>
        <taxon>Tracheophyta</taxon>
        <taxon>Spermatophyta</taxon>
        <taxon>Magnoliopsida</taxon>
        <taxon>eudicotyledons</taxon>
        <taxon>Gunneridae</taxon>
        <taxon>Pentapetalae</taxon>
        <taxon>rosids</taxon>
        <taxon>malvids</taxon>
        <taxon>Malvales</taxon>
        <taxon>Malvaceae</taxon>
        <taxon>Malvoideae</taxon>
        <taxon>Gossypium</taxon>
    </lineage>
</organism>
<keyword evidence="4" id="KW-1185">Reference proteome</keyword>
<evidence type="ECO:0000256" key="1">
    <source>
        <dbReference type="SAM" id="Coils"/>
    </source>
</evidence>
<gene>
    <name evidence="3" type="ORF">Gogos_021902</name>
</gene>
<reference evidence="3 4" key="1">
    <citation type="journal article" date="2019" name="Genome Biol. Evol.">
        <title>Insights into the evolution of the New World diploid cottons (Gossypium, subgenus Houzingenia) based on genome sequencing.</title>
        <authorList>
            <person name="Grover C.E."/>
            <person name="Arick M.A. 2nd"/>
            <person name="Thrash A."/>
            <person name="Conover J.L."/>
            <person name="Sanders W.S."/>
            <person name="Peterson D.G."/>
            <person name="Frelichowski J.E."/>
            <person name="Scheffler J.A."/>
            <person name="Scheffler B.E."/>
            <person name="Wendel J.F."/>
        </authorList>
    </citation>
    <scope>NUCLEOTIDE SEQUENCE [LARGE SCALE GENOMIC DNA]</scope>
    <source>
        <strain evidence="3">5</strain>
        <tissue evidence="3">Leaf</tissue>
    </source>
</reference>
<feature type="coiled-coil region" evidence="1">
    <location>
        <begin position="238"/>
        <end position="284"/>
    </location>
</feature>
<evidence type="ECO:0000313" key="3">
    <source>
        <dbReference type="EMBL" id="MBA0756438.1"/>
    </source>
</evidence>
<sequence>MAKPISYSTQTIVIYLIYSMSKWISTYFELLPSIGISSIAALLSGSNGSQPELKKRDSKCIYWKSLRDLILAHPDTKKRVDVFALSISGLVIFPKALGHIDEAVSDLFNRLDKSVTPIPTILAETFRSLSACRRAGEGRFIGCVQLLLAWFHNHFWKVENVSYRVFSDNYSPLKELVATLRAHWMIPDEILYRCGDFDWVFLLGIWGAIGYDPLLVLRVNVNVPVSSQKNTWSIEEHLQVVLSELEIIKQDFEKMKAEEMRKGKNKAEEYLDSLKIDYKKLRLSMRTAGLYARVRENALKRDLLESRNEKVGLRSGVAELERSLHQYCSHNSAIEWKASLNKIEELKGKIEELETAL</sequence>
<proteinExistence type="predicted"/>
<dbReference type="PANTHER" id="PTHR48200:SF1">
    <property type="entry name" value="AMINOTRANSFERASE-LIKE PLANT MOBILE DOMAIN-CONTAINING PROTEIN"/>
    <property type="match status" value="1"/>
</dbReference>
<feature type="domain" description="DUF7745" evidence="2">
    <location>
        <begin position="72"/>
        <end position="269"/>
    </location>
</feature>
<accession>A0A7J9D746</accession>
<dbReference type="EMBL" id="JABEZY010274569">
    <property type="protein sequence ID" value="MBA0756438.1"/>
    <property type="molecule type" value="Genomic_DNA"/>
</dbReference>
<dbReference type="InterPro" id="IPR056647">
    <property type="entry name" value="DUF7745"/>
</dbReference>
<evidence type="ECO:0000259" key="2">
    <source>
        <dbReference type="Pfam" id="PF24924"/>
    </source>
</evidence>
<dbReference type="PANTHER" id="PTHR48200">
    <property type="entry name" value="PROTEIN, PUTATIVE-RELATED"/>
    <property type="match status" value="1"/>
</dbReference>
<dbReference type="Pfam" id="PF24924">
    <property type="entry name" value="DUF7745"/>
    <property type="match status" value="1"/>
</dbReference>
<dbReference type="Proteomes" id="UP000593579">
    <property type="component" value="Unassembled WGS sequence"/>
</dbReference>